<accession>A0A6L2Q520</accession>
<sequence>MCPLLVLVLLHVILIPTSKSEEESGAHYLKTVMKKLQSERQESSFLWHDINKVDTAVGTLEHHETASEIMGPTPLPDVKTDLEPHPAEHSIQKLPPPQPLSKEELAALYQAAVKKGAMLDLASMTSGSVKGIQALQNLFGGLTMNKDHAQEEQGYYYYFYPIKSFDTEPAKTNQVRQTVTATAASKPASQMAAIPTAMMIIDSSSSKSVEPLFMAIAGFVGMALMFAFSVLFLPKFGNIRSRGISVLKYAPDELAALTKLVLEGIDGKDCTERIACEVGRALRKMQLDQKPIRVLEILLPPSIGKQLQLIRRAAMKKEKCNFIPCKRKRTREL</sequence>
<feature type="signal peptide" evidence="2">
    <location>
        <begin position="1"/>
        <end position="20"/>
    </location>
</feature>
<organism evidence="3 4">
    <name type="scientific">Coptotermes formosanus</name>
    <name type="common">Formosan subterranean termite</name>
    <dbReference type="NCBI Taxonomy" id="36987"/>
    <lineage>
        <taxon>Eukaryota</taxon>
        <taxon>Metazoa</taxon>
        <taxon>Ecdysozoa</taxon>
        <taxon>Arthropoda</taxon>
        <taxon>Hexapoda</taxon>
        <taxon>Insecta</taxon>
        <taxon>Pterygota</taxon>
        <taxon>Neoptera</taxon>
        <taxon>Polyneoptera</taxon>
        <taxon>Dictyoptera</taxon>
        <taxon>Blattodea</taxon>
        <taxon>Blattoidea</taxon>
        <taxon>Termitoidae</taxon>
        <taxon>Rhinotermitidae</taxon>
        <taxon>Coptotermes</taxon>
    </lineage>
</organism>
<reference evidence="4" key="1">
    <citation type="submission" date="2020-01" db="EMBL/GenBank/DDBJ databases">
        <title>Draft genome sequence of the Termite Coptotermes fromosanus.</title>
        <authorList>
            <person name="Itakura S."/>
            <person name="Yosikawa Y."/>
            <person name="Umezawa K."/>
        </authorList>
    </citation>
    <scope>NUCLEOTIDE SEQUENCE [LARGE SCALE GENOMIC DNA]</scope>
</reference>
<keyword evidence="1" id="KW-1133">Transmembrane helix</keyword>
<keyword evidence="1" id="KW-0472">Membrane</keyword>
<dbReference type="EMBL" id="BLKM01000905">
    <property type="protein sequence ID" value="GFG39494.1"/>
    <property type="molecule type" value="Genomic_DNA"/>
</dbReference>
<feature type="chain" id="PRO_5026938653" evidence="2">
    <location>
        <begin position="21"/>
        <end position="333"/>
    </location>
</feature>
<proteinExistence type="predicted"/>
<comment type="caution">
    <text evidence="3">The sequence shown here is derived from an EMBL/GenBank/DDBJ whole genome shotgun (WGS) entry which is preliminary data.</text>
</comment>
<protein>
    <submittedName>
        <fullName evidence="3">Uncharacterized protein</fullName>
    </submittedName>
</protein>
<evidence type="ECO:0000256" key="1">
    <source>
        <dbReference type="SAM" id="Phobius"/>
    </source>
</evidence>
<dbReference type="OrthoDB" id="6380108at2759"/>
<dbReference type="AlphaFoldDB" id="A0A6L2Q520"/>
<dbReference type="Proteomes" id="UP000502823">
    <property type="component" value="Unassembled WGS sequence"/>
</dbReference>
<feature type="transmembrane region" description="Helical" evidence="1">
    <location>
        <begin position="212"/>
        <end position="233"/>
    </location>
</feature>
<keyword evidence="4" id="KW-1185">Reference proteome</keyword>
<name>A0A6L2Q520_COPFO</name>
<evidence type="ECO:0000313" key="3">
    <source>
        <dbReference type="EMBL" id="GFG39494.1"/>
    </source>
</evidence>
<dbReference type="InParanoid" id="A0A6L2Q520"/>
<keyword evidence="2" id="KW-0732">Signal</keyword>
<evidence type="ECO:0000313" key="4">
    <source>
        <dbReference type="Proteomes" id="UP000502823"/>
    </source>
</evidence>
<keyword evidence="1" id="KW-0812">Transmembrane</keyword>
<gene>
    <name evidence="3" type="ORF">Cfor_00489</name>
</gene>
<evidence type="ECO:0000256" key="2">
    <source>
        <dbReference type="SAM" id="SignalP"/>
    </source>
</evidence>